<keyword evidence="3" id="KW-1185">Reference proteome</keyword>
<proteinExistence type="predicted"/>
<keyword evidence="1" id="KW-0812">Transmembrane</keyword>
<gene>
    <name evidence="2" type="ORF">EJ04DRAFT_551722</name>
</gene>
<protein>
    <submittedName>
        <fullName evidence="2">Uncharacterized protein</fullName>
    </submittedName>
</protein>
<evidence type="ECO:0000256" key="1">
    <source>
        <dbReference type="SAM" id="Phobius"/>
    </source>
</evidence>
<dbReference type="EMBL" id="ML996131">
    <property type="protein sequence ID" value="KAF2735866.1"/>
    <property type="molecule type" value="Genomic_DNA"/>
</dbReference>
<accession>A0A9P4R2W4</accession>
<organism evidence="2 3">
    <name type="scientific">Polyplosphaeria fusca</name>
    <dbReference type="NCBI Taxonomy" id="682080"/>
    <lineage>
        <taxon>Eukaryota</taxon>
        <taxon>Fungi</taxon>
        <taxon>Dikarya</taxon>
        <taxon>Ascomycota</taxon>
        <taxon>Pezizomycotina</taxon>
        <taxon>Dothideomycetes</taxon>
        <taxon>Pleosporomycetidae</taxon>
        <taxon>Pleosporales</taxon>
        <taxon>Tetraplosphaeriaceae</taxon>
        <taxon>Polyplosphaeria</taxon>
    </lineage>
</organism>
<dbReference type="Proteomes" id="UP000799444">
    <property type="component" value="Unassembled WGS sequence"/>
</dbReference>
<keyword evidence="1" id="KW-0472">Membrane</keyword>
<feature type="transmembrane region" description="Helical" evidence="1">
    <location>
        <begin position="47"/>
        <end position="74"/>
    </location>
</feature>
<comment type="caution">
    <text evidence="2">The sequence shown here is derived from an EMBL/GenBank/DDBJ whole genome shotgun (WGS) entry which is preliminary data.</text>
</comment>
<reference evidence="2" key="1">
    <citation type="journal article" date="2020" name="Stud. Mycol.">
        <title>101 Dothideomycetes genomes: a test case for predicting lifestyles and emergence of pathogens.</title>
        <authorList>
            <person name="Haridas S."/>
            <person name="Albert R."/>
            <person name="Binder M."/>
            <person name="Bloem J."/>
            <person name="Labutti K."/>
            <person name="Salamov A."/>
            <person name="Andreopoulos B."/>
            <person name="Baker S."/>
            <person name="Barry K."/>
            <person name="Bills G."/>
            <person name="Bluhm B."/>
            <person name="Cannon C."/>
            <person name="Castanera R."/>
            <person name="Culley D."/>
            <person name="Daum C."/>
            <person name="Ezra D."/>
            <person name="Gonzalez J."/>
            <person name="Henrissat B."/>
            <person name="Kuo A."/>
            <person name="Liang C."/>
            <person name="Lipzen A."/>
            <person name="Lutzoni F."/>
            <person name="Magnuson J."/>
            <person name="Mondo S."/>
            <person name="Nolan M."/>
            <person name="Ohm R."/>
            <person name="Pangilinan J."/>
            <person name="Park H.-J."/>
            <person name="Ramirez L."/>
            <person name="Alfaro M."/>
            <person name="Sun H."/>
            <person name="Tritt A."/>
            <person name="Yoshinaga Y."/>
            <person name="Zwiers L.-H."/>
            <person name="Turgeon B."/>
            <person name="Goodwin S."/>
            <person name="Spatafora J."/>
            <person name="Crous P."/>
            <person name="Grigoriev I."/>
        </authorList>
    </citation>
    <scope>NUCLEOTIDE SEQUENCE</scope>
    <source>
        <strain evidence="2">CBS 125425</strain>
    </source>
</reference>
<sequence length="133" mass="15350">MPRPPVYHLPPPCPGSPAADPCDCQPDTDLCRQQRIAADYTRWSPDWMWILVGIWVIAALLHFSWSVWGSMNWYNELGKKVWKKWELAREKISKGGYRPGARAHRQTRSANLRDLELQTLDSEGRVKGPPRIN</sequence>
<dbReference type="AlphaFoldDB" id="A0A9P4R2W4"/>
<keyword evidence="1" id="KW-1133">Transmembrane helix</keyword>
<evidence type="ECO:0000313" key="2">
    <source>
        <dbReference type="EMBL" id="KAF2735866.1"/>
    </source>
</evidence>
<evidence type="ECO:0000313" key="3">
    <source>
        <dbReference type="Proteomes" id="UP000799444"/>
    </source>
</evidence>
<name>A0A9P4R2W4_9PLEO</name>